<accession>A0A1E7FVC2</accession>
<name>A0A1E7FVC2_9STRA</name>
<feature type="coiled-coil region" evidence="1">
    <location>
        <begin position="603"/>
        <end position="654"/>
    </location>
</feature>
<reference evidence="5 6" key="1">
    <citation type="submission" date="2016-09" db="EMBL/GenBank/DDBJ databases">
        <title>Extensive genetic diversity and differential bi-allelic expression allows diatom success in the polar Southern Ocean.</title>
        <authorList>
            <consortium name="DOE Joint Genome Institute"/>
            <person name="Mock T."/>
            <person name="Otillar R.P."/>
            <person name="Strauss J."/>
            <person name="Dupont C."/>
            <person name="Frickenhaus S."/>
            <person name="Maumus F."/>
            <person name="Mcmullan M."/>
            <person name="Sanges R."/>
            <person name="Schmutz J."/>
            <person name="Toseland A."/>
            <person name="Valas R."/>
            <person name="Veluchamy A."/>
            <person name="Ward B.J."/>
            <person name="Allen A."/>
            <person name="Barry K."/>
            <person name="Falciatore A."/>
            <person name="Ferrante M."/>
            <person name="Fortunato A.E."/>
            <person name="Gloeckner G."/>
            <person name="Gruber A."/>
            <person name="Hipkin R."/>
            <person name="Janech M."/>
            <person name="Kroth P."/>
            <person name="Leese F."/>
            <person name="Lindquist E."/>
            <person name="Lyon B.R."/>
            <person name="Martin J."/>
            <person name="Mayer C."/>
            <person name="Parker M."/>
            <person name="Quesneville H."/>
            <person name="Raymond J."/>
            <person name="Uhlig C."/>
            <person name="Valentin K.U."/>
            <person name="Worden A.Z."/>
            <person name="Armbrust E.V."/>
            <person name="Bowler C."/>
            <person name="Green B."/>
            <person name="Moulton V."/>
            <person name="Van Oosterhout C."/>
            <person name="Grigoriev I."/>
        </authorList>
    </citation>
    <scope>NUCLEOTIDE SEQUENCE [LARGE SCALE GENOMIC DNA]</scope>
    <source>
        <strain evidence="5 6">CCMP1102</strain>
    </source>
</reference>
<evidence type="ECO:0000313" key="5">
    <source>
        <dbReference type="EMBL" id="OEU22099.1"/>
    </source>
</evidence>
<dbReference type="Gene3D" id="3.60.21.10">
    <property type="match status" value="1"/>
</dbReference>
<evidence type="ECO:0000256" key="2">
    <source>
        <dbReference type="SAM" id="MobiDB-lite"/>
    </source>
</evidence>
<evidence type="ECO:0000259" key="4">
    <source>
        <dbReference type="Pfam" id="PF13476"/>
    </source>
</evidence>
<dbReference type="PANTHER" id="PTHR32114">
    <property type="entry name" value="ABC TRANSPORTER ABCH.3"/>
    <property type="match status" value="1"/>
</dbReference>
<dbReference type="InterPro" id="IPR004843">
    <property type="entry name" value="Calcineurin-like_PHP"/>
</dbReference>
<feature type="compositionally biased region" description="Polar residues" evidence="2">
    <location>
        <begin position="318"/>
        <end position="328"/>
    </location>
</feature>
<dbReference type="SUPFAM" id="SSF56300">
    <property type="entry name" value="Metallo-dependent phosphatases"/>
    <property type="match status" value="1"/>
</dbReference>
<evidence type="ECO:0000259" key="3">
    <source>
        <dbReference type="Pfam" id="PF00149"/>
    </source>
</evidence>
<dbReference type="InterPro" id="IPR038729">
    <property type="entry name" value="Rad50/SbcC_AAA"/>
</dbReference>
<dbReference type="Pfam" id="PF00149">
    <property type="entry name" value="Metallophos"/>
    <property type="match status" value="1"/>
</dbReference>
<dbReference type="OrthoDB" id="18797at2759"/>
<dbReference type="GO" id="GO:0006302">
    <property type="term" value="P:double-strand break repair"/>
    <property type="evidence" value="ECO:0007669"/>
    <property type="project" value="InterPro"/>
</dbReference>
<dbReference type="SUPFAM" id="SSF52540">
    <property type="entry name" value="P-loop containing nucleoside triphosphate hydrolases"/>
    <property type="match status" value="1"/>
</dbReference>
<dbReference type="InParanoid" id="A0A1E7FVC2"/>
<dbReference type="Proteomes" id="UP000095751">
    <property type="component" value="Unassembled WGS sequence"/>
</dbReference>
<dbReference type="InterPro" id="IPR029052">
    <property type="entry name" value="Metallo-depent_PP-like"/>
</dbReference>
<dbReference type="AlphaFoldDB" id="A0A1E7FVC2"/>
<gene>
    <name evidence="5" type="ORF">FRACYDRAFT_179585</name>
</gene>
<keyword evidence="6" id="KW-1185">Reference proteome</keyword>
<proteinExistence type="predicted"/>
<evidence type="ECO:0000313" key="6">
    <source>
        <dbReference type="Proteomes" id="UP000095751"/>
    </source>
</evidence>
<feature type="domain" description="Rad50/SbcC-type AAA" evidence="4">
    <location>
        <begin position="419"/>
        <end position="627"/>
    </location>
</feature>
<dbReference type="InterPro" id="IPR027417">
    <property type="entry name" value="P-loop_NTPase"/>
</dbReference>
<sequence>MKTGGYSNLIEETVIQQAAHHATYKKWVVFTDLHCSPTTLDTCLEVLHIVHETAMKQTEKCGILFLGDFWHHRGTLRVDCLNAILNEFRSWQVPMIMIPGNHDQVTLGGQNHGLTSLENSYRVVGPGGDDVPGPLILSHPAVFQNALFVPHVRDMDIMKSIVQSNKAKESSALFVHTEVKGALMNDMIVSTNGISPSVFPPQKNIYSGHFHKPHSIETSSSSSSSSTIEYIGSPYQVSLSEAQQEKQLVVLDADLGWRCEQRIPICVGRCHFKSSSLKELQQYRLITGHEENESANSQIQLLRDQGVVVEVREVSSSNDNLSSPTMLPNDSVEDMSPVSTWRAYLKDAEIRNEFANENDHDSLLEIGLKILEEIESTGGVQNRGVQHDLRLTSTSATGFGPFEDAITYPLENRGGPDSNGTGKSSLAMATLWALTGCLDSRPASASSKVADVINDNSKVAHVTVEGFINDLPFVISRTKGTSKSDLVFHVDNVDLTTQSTKETQALVEEKLGVDAHILTRVAFYGQHGMNDLLEATDTKLKDELSLVVPLDLWQQANSVARLKSRQAKKKVDEFEGMIRLRKSDVDTLSNRVSRAKESRDYKQKHLSESKERLNNELKRIQNLLEKTIDESSNVEMLQAELKGVSSNIHDLNDRYDSIMADKDSEVNPLREELSQVQDIMVSATRINSASEMNVLSCKMSLDSARASISKIQEKWSLDLSHGIPSVLKPPEECPTCLQALLSDGSDNSLENAQKMMEVEIKESHSNLHSAEYAFEEASSKASECSNTLVAQKKILHELQSDLEILSTRWSGKFLSLQDKLKEKRQIQNNLTSQLSMVVKDSQLIAQSEAVKASFNEEKINAAHANEVYESLDVELSSAMDFLKQIRLEQEEEENNQSILSTVGERFGQRGVQTYVLQNTVESLERASQNYLDHLSDGSQRLELSLDAGDKIVRNAFVRGPGGEFKHRPLSTLSGGQWRRCSLSLSFAFAELVASKGRLRSSLLVLDEPLTHLDRSGRTKFGELVRKMLSTNQDVHQEMSGIKISTAVLILQDLSAEELEEAFDGIDTVIRKDGKSYLRLDEEIGSGI</sequence>
<feature type="domain" description="Calcineurin-like phosphoesterase" evidence="3">
    <location>
        <begin position="28"/>
        <end position="109"/>
    </location>
</feature>
<dbReference type="Gene3D" id="3.40.50.300">
    <property type="entry name" value="P-loop containing nucleotide triphosphate hydrolases"/>
    <property type="match status" value="2"/>
</dbReference>
<protein>
    <submittedName>
        <fullName evidence="5">p-loop containing nucleoside triphosphate hydrolase protein</fullName>
    </submittedName>
</protein>
<dbReference type="KEGG" id="fcy:FRACYDRAFT_179585"/>
<evidence type="ECO:0000256" key="1">
    <source>
        <dbReference type="SAM" id="Coils"/>
    </source>
</evidence>
<feature type="region of interest" description="Disordered" evidence="2">
    <location>
        <begin position="314"/>
        <end position="333"/>
    </location>
</feature>
<keyword evidence="1" id="KW-0175">Coiled coil</keyword>
<dbReference type="Pfam" id="PF13476">
    <property type="entry name" value="AAA_23"/>
    <property type="match status" value="1"/>
</dbReference>
<dbReference type="GO" id="GO:0016887">
    <property type="term" value="F:ATP hydrolysis activity"/>
    <property type="evidence" value="ECO:0007669"/>
    <property type="project" value="InterPro"/>
</dbReference>
<dbReference type="EMBL" id="KV784353">
    <property type="protein sequence ID" value="OEU22099.1"/>
    <property type="molecule type" value="Genomic_DNA"/>
</dbReference>
<dbReference type="PANTHER" id="PTHR32114:SF2">
    <property type="entry name" value="ABC TRANSPORTER ABCH.3"/>
    <property type="match status" value="1"/>
</dbReference>
<organism evidence="5 6">
    <name type="scientific">Fragilariopsis cylindrus CCMP1102</name>
    <dbReference type="NCBI Taxonomy" id="635003"/>
    <lineage>
        <taxon>Eukaryota</taxon>
        <taxon>Sar</taxon>
        <taxon>Stramenopiles</taxon>
        <taxon>Ochrophyta</taxon>
        <taxon>Bacillariophyta</taxon>
        <taxon>Bacillariophyceae</taxon>
        <taxon>Bacillariophycidae</taxon>
        <taxon>Bacillariales</taxon>
        <taxon>Bacillariaceae</taxon>
        <taxon>Fragilariopsis</taxon>
    </lineage>
</organism>
<keyword evidence="5" id="KW-0378">Hydrolase</keyword>